<dbReference type="RefSeq" id="WP_388001883.1">
    <property type="nucleotide sequence ID" value="NZ_JBHUEE010000001.1"/>
</dbReference>
<dbReference type="Gene3D" id="1.10.540.10">
    <property type="entry name" value="Acyl-CoA dehydrogenase/oxidase, N-terminal domain"/>
    <property type="match status" value="1"/>
</dbReference>
<dbReference type="EMBL" id="JBHUEE010000001">
    <property type="protein sequence ID" value="MFD1716442.1"/>
    <property type="molecule type" value="Genomic_DNA"/>
</dbReference>
<dbReference type="SUPFAM" id="SSF56645">
    <property type="entry name" value="Acyl-CoA dehydrogenase NM domain-like"/>
    <property type="match status" value="1"/>
</dbReference>
<keyword evidence="1 4" id="KW-0560">Oxidoreductase</keyword>
<dbReference type="InterPro" id="IPR037069">
    <property type="entry name" value="AcylCoA_DH/ox_N_sf"/>
</dbReference>
<dbReference type="InterPro" id="IPR013107">
    <property type="entry name" value="Acyl-CoA_DH_C"/>
</dbReference>
<comment type="caution">
    <text evidence="4">The sequence shown here is derived from an EMBL/GenBank/DDBJ whole genome shotgun (WGS) entry which is preliminary data.</text>
</comment>
<gene>
    <name evidence="4" type="ORF">ACFSE6_01225</name>
</gene>
<sequence>MTDVESAGQGFLSGDLLARIRSRAATYDAENSFPYEDLDDLREAGYLTAMVPTEFGGGGLTLEQMTAEQRRLAAAAPGTALAVNMHQVWVAVANAVRATGDDSVDFVLQEAADGEIFAFGVSEPGNDLVLFASVSEARPDARPDGGGYTFHGLKIFTSLAPVWTRLGTFGTDSTGDEPRNVWGFVSREGTEQVGEWDVLGMRASQSFATKLDGAHAPADRVVRILPPGPTTDPFVVGIFTAFETLLAAVYTGIAERAIELATQTVGKRTSLKNGGAPYSADPDIRWRLADAAIQLDSVLPQLRERAWEFDAGVEVGALTLPRFSAVKSRATEVALDVVTKAVRVSGGGMYANTNELSRLYRDVLAGLFHPSDDESLHGAWANALLGPVNP</sequence>
<dbReference type="PANTHER" id="PTHR43884">
    <property type="entry name" value="ACYL-COA DEHYDROGENASE"/>
    <property type="match status" value="1"/>
</dbReference>
<protein>
    <submittedName>
        <fullName evidence="4">Acyl-CoA dehydrogenase family protein</fullName>
        <ecNumber evidence="4">1.-.-.-</ecNumber>
    </submittedName>
</protein>
<proteinExistence type="predicted"/>
<dbReference type="EC" id="1.-.-.-" evidence="4"/>
<dbReference type="PIRSF" id="PIRSF016578">
    <property type="entry name" value="HsaA"/>
    <property type="match status" value="1"/>
</dbReference>
<dbReference type="InterPro" id="IPR013786">
    <property type="entry name" value="AcylCoA_DH/ox_N"/>
</dbReference>
<keyword evidence="5" id="KW-1185">Reference proteome</keyword>
<dbReference type="InterPro" id="IPR046373">
    <property type="entry name" value="Acyl-CoA_Oxase/DH_mid-dom_sf"/>
</dbReference>
<evidence type="ECO:0000313" key="5">
    <source>
        <dbReference type="Proteomes" id="UP001597277"/>
    </source>
</evidence>
<dbReference type="InterPro" id="IPR036250">
    <property type="entry name" value="AcylCo_DH-like_C"/>
</dbReference>
<dbReference type="GO" id="GO:0016491">
    <property type="term" value="F:oxidoreductase activity"/>
    <property type="evidence" value="ECO:0007669"/>
    <property type="project" value="UniProtKB-KW"/>
</dbReference>
<evidence type="ECO:0000259" key="3">
    <source>
        <dbReference type="Pfam" id="PF08028"/>
    </source>
</evidence>
<organism evidence="4 5">
    <name type="scientific">Georgenia deserti</name>
    <dbReference type="NCBI Taxonomy" id="2093781"/>
    <lineage>
        <taxon>Bacteria</taxon>
        <taxon>Bacillati</taxon>
        <taxon>Actinomycetota</taxon>
        <taxon>Actinomycetes</taxon>
        <taxon>Micrococcales</taxon>
        <taxon>Bogoriellaceae</taxon>
        <taxon>Georgenia</taxon>
    </lineage>
</organism>
<dbReference type="Proteomes" id="UP001597277">
    <property type="component" value="Unassembled WGS sequence"/>
</dbReference>
<evidence type="ECO:0000313" key="4">
    <source>
        <dbReference type="EMBL" id="MFD1716442.1"/>
    </source>
</evidence>
<dbReference type="PANTHER" id="PTHR43884:SF25">
    <property type="entry name" value="ACYL-COA DEHYDROGENASE YDBM-RELATED"/>
    <property type="match status" value="1"/>
</dbReference>
<evidence type="ECO:0000259" key="2">
    <source>
        <dbReference type="Pfam" id="PF02771"/>
    </source>
</evidence>
<dbReference type="Gene3D" id="1.20.140.10">
    <property type="entry name" value="Butyryl-CoA Dehydrogenase, subunit A, domain 3"/>
    <property type="match status" value="1"/>
</dbReference>
<dbReference type="InterPro" id="IPR009100">
    <property type="entry name" value="AcylCoA_DH/oxidase_NM_dom_sf"/>
</dbReference>
<dbReference type="Pfam" id="PF02771">
    <property type="entry name" value="Acyl-CoA_dh_N"/>
    <property type="match status" value="1"/>
</dbReference>
<dbReference type="SUPFAM" id="SSF47203">
    <property type="entry name" value="Acyl-CoA dehydrogenase C-terminal domain-like"/>
    <property type="match status" value="1"/>
</dbReference>
<name>A0ABW4L201_9MICO</name>
<feature type="domain" description="Acyl-CoA dehydrogenase/oxidase N-terminal" evidence="2">
    <location>
        <begin position="19"/>
        <end position="100"/>
    </location>
</feature>
<accession>A0ABW4L201</accession>
<dbReference type="Gene3D" id="2.40.110.10">
    <property type="entry name" value="Butyryl-CoA Dehydrogenase, subunit A, domain 2"/>
    <property type="match status" value="1"/>
</dbReference>
<evidence type="ECO:0000256" key="1">
    <source>
        <dbReference type="ARBA" id="ARBA00023002"/>
    </source>
</evidence>
<reference evidence="5" key="1">
    <citation type="journal article" date="2019" name="Int. J. Syst. Evol. Microbiol.">
        <title>The Global Catalogue of Microorganisms (GCM) 10K type strain sequencing project: providing services to taxonomists for standard genome sequencing and annotation.</title>
        <authorList>
            <consortium name="The Broad Institute Genomics Platform"/>
            <consortium name="The Broad Institute Genome Sequencing Center for Infectious Disease"/>
            <person name="Wu L."/>
            <person name="Ma J."/>
        </authorList>
    </citation>
    <scope>NUCLEOTIDE SEQUENCE [LARGE SCALE GENOMIC DNA]</scope>
    <source>
        <strain evidence="5">JCM 17130</strain>
    </source>
</reference>
<dbReference type="Pfam" id="PF08028">
    <property type="entry name" value="Acyl-CoA_dh_2"/>
    <property type="match status" value="1"/>
</dbReference>
<feature type="domain" description="Acyl-CoA dehydrogenase C-terminal" evidence="3">
    <location>
        <begin position="246"/>
        <end position="369"/>
    </location>
</feature>